<dbReference type="InterPro" id="IPR050695">
    <property type="entry name" value="N-acetylmuramoyl_amidase_3"/>
</dbReference>
<protein>
    <recommendedName>
        <fullName evidence="2">N-acetylmuramoyl-L-alanine amidase</fullName>
        <ecNumber evidence="2">3.5.1.28</ecNumber>
    </recommendedName>
</protein>
<evidence type="ECO:0000256" key="1">
    <source>
        <dbReference type="ARBA" id="ARBA00001561"/>
    </source>
</evidence>
<dbReference type="EMBL" id="MQWD01000001">
    <property type="protein sequence ID" value="PAP78323.1"/>
    <property type="molecule type" value="Genomic_DNA"/>
</dbReference>
<proteinExistence type="predicted"/>
<evidence type="ECO:0000256" key="2">
    <source>
        <dbReference type="ARBA" id="ARBA00011901"/>
    </source>
</evidence>
<keyword evidence="4" id="KW-0378">Hydrolase</keyword>
<dbReference type="Gene3D" id="3.40.630.40">
    <property type="entry name" value="Zn-dependent exopeptidases"/>
    <property type="match status" value="1"/>
</dbReference>
<keyword evidence="8" id="KW-1185">Reference proteome</keyword>
<dbReference type="GO" id="GO:0008745">
    <property type="term" value="F:N-acetylmuramoyl-L-alanine amidase activity"/>
    <property type="evidence" value="ECO:0007669"/>
    <property type="project" value="UniProtKB-EC"/>
</dbReference>
<dbReference type="InterPro" id="IPR032812">
    <property type="entry name" value="SbsA_Ig"/>
</dbReference>
<evidence type="ECO:0000313" key="8">
    <source>
        <dbReference type="Proteomes" id="UP000216339"/>
    </source>
</evidence>
<dbReference type="AlphaFoldDB" id="A0A271J4F3"/>
<dbReference type="Pfam" id="PF13205">
    <property type="entry name" value="Big_5"/>
    <property type="match status" value="2"/>
</dbReference>
<dbReference type="PANTHER" id="PTHR30404:SF0">
    <property type="entry name" value="N-ACETYLMURAMOYL-L-ALANINE AMIDASE AMIC"/>
    <property type="match status" value="1"/>
</dbReference>
<reference evidence="7 8" key="1">
    <citation type="submission" date="2016-11" db="EMBL/GenBank/DDBJ databases">
        <title>Study of marine rhodopsin-containing bacteria.</title>
        <authorList>
            <person name="Yoshizawa S."/>
            <person name="Kumagai Y."/>
            <person name="Kogure K."/>
        </authorList>
    </citation>
    <scope>NUCLEOTIDE SEQUENCE [LARGE SCALE GENOMIC DNA]</scope>
    <source>
        <strain evidence="7 8">SAORIC-28</strain>
    </source>
</reference>
<name>A0A271J4F3_9BACT</name>
<dbReference type="SUPFAM" id="SSF49464">
    <property type="entry name" value="Carboxypeptidase regulatory domain-like"/>
    <property type="match status" value="1"/>
</dbReference>
<dbReference type="OrthoDB" id="1058212at2"/>
<evidence type="ECO:0000256" key="5">
    <source>
        <dbReference type="SAM" id="SignalP"/>
    </source>
</evidence>
<comment type="catalytic activity">
    <reaction evidence="1">
        <text>Hydrolyzes the link between N-acetylmuramoyl residues and L-amino acid residues in certain cell-wall glycopeptides.</text>
        <dbReference type="EC" id="3.5.1.28"/>
    </reaction>
</comment>
<evidence type="ECO:0000259" key="6">
    <source>
        <dbReference type="SMART" id="SM00646"/>
    </source>
</evidence>
<dbReference type="Pfam" id="PF08308">
    <property type="entry name" value="PEGA"/>
    <property type="match status" value="1"/>
</dbReference>
<evidence type="ECO:0000256" key="3">
    <source>
        <dbReference type="ARBA" id="ARBA00022729"/>
    </source>
</evidence>
<dbReference type="PANTHER" id="PTHR30404">
    <property type="entry name" value="N-ACETYLMURAMOYL-L-ALANINE AMIDASE"/>
    <property type="match status" value="1"/>
</dbReference>
<dbReference type="InterPro" id="IPR013229">
    <property type="entry name" value="PEGA"/>
</dbReference>
<dbReference type="Proteomes" id="UP000216339">
    <property type="component" value="Unassembled WGS sequence"/>
</dbReference>
<evidence type="ECO:0000256" key="4">
    <source>
        <dbReference type="ARBA" id="ARBA00022801"/>
    </source>
</evidence>
<feature type="domain" description="MurNAc-LAA" evidence="6">
    <location>
        <begin position="91"/>
        <end position="226"/>
    </location>
</feature>
<feature type="signal peptide" evidence="5">
    <location>
        <begin position="1"/>
        <end position="20"/>
    </location>
</feature>
<dbReference type="Pfam" id="PF01520">
    <property type="entry name" value="Amidase_3"/>
    <property type="match status" value="1"/>
</dbReference>
<sequence length="843" mass="89453">MTRALTLGLLALLFLPTTHAQQVTGLDGWELFLDPGHSQTENQGIYGYSEAEKVLRVSLALRDMLLDRTDIDTVYTSRTSDTQSVSLSQRTDRANALGADFFHSIHSNAGAPGTNNVLMLYGGWRQNGQTVEKTPEGGARMGDEYVDAQVEAMRLPTIGNYADRTFYQGFPDNHDNQFPYLFVNRTSAMASVLSESGFHTNPRQNTLNMNADWKRLEAQSFYWGILDWHGVPRSTHRIATGIVTDAESGRPINGATVTVDGQTYTTDTYESLFYRYSDDPDELANGFYYLEDVSAGTHTVTVEAEGYATATAEVTMRDTTFTFADVALVSTVPPVVVDARPEAGEDGFPITDPIRLTLSRPLDPATAGPAFSLVPTAGGDPVAGEVTFERNGFELVFTPDAALEPRTDYTLTLSASATTQNGSPLDGDGDGTGGDDFVLTFISSFPDVAAPRLVSGDPAPNARDAEIRPVVTVAFDEVVVPETLDGRVTLETLGGEAVPGEAIVSLAGVVGETPSPRTTVSFVPDADLAPGTSYRFAIEPGVEDRFGNASAARYAFTFGTGDGALVDVLLDDFEGTSIADDWWVPQQSGSTSGIVTDSTSVSASPLAYPLGGETSMRIDFGWAEGGDAKLIRECFGGCSPGHSFTEEATLRARVYGDGTGVLFRFAVDDGTSGIEVSPWTAVDWYGWKTVTWDLDADGFGTWIGNGAWDSPSSLRMESLQLGYDGEGPRFGAILVDDLAYLRAPGVAADGGPDAGAPLRVDAVWPNPARASAQVRVSLGAAASVTAEVFNAIGQRVAVLADGDAFGAGSHDLGIAAGDLAAGVYVVRVRADGEQAAVTFVVAR</sequence>
<dbReference type="Gene3D" id="2.60.40.1120">
    <property type="entry name" value="Carboxypeptidase-like, regulatory domain"/>
    <property type="match status" value="1"/>
</dbReference>
<dbReference type="GO" id="GO:0030288">
    <property type="term" value="C:outer membrane-bounded periplasmic space"/>
    <property type="evidence" value="ECO:0007669"/>
    <property type="project" value="TreeGrafter"/>
</dbReference>
<dbReference type="InterPro" id="IPR002508">
    <property type="entry name" value="MurNAc-LAA_cat"/>
</dbReference>
<evidence type="ECO:0000313" key="7">
    <source>
        <dbReference type="EMBL" id="PAP78323.1"/>
    </source>
</evidence>
<dbReference type="NCBIfam" id="TIGR04183">
    <property type="entry name" value="Por_Secre_tail"/>
    <property type="match status" value="1"/>
</dbReference>
<dbReference type="SUPFAM" id="SSF53187">
    <property type="entry name" value="Zn-dependent exopeptidases"/>
    <property type="match status" value="1"/>
</dbReference>
<dbReference type="RefSeq" id="WP_095512009.1">
    <property type="nucleotide sequence ID" value="NZ_MQWD01000001.1"/>
</dbReference>
<dbReference type="SMART" id="SM00646">
    <property type="entry name" value="Ami_3"/>
    <property type="match status" value="1"/>
</dbReference>
<keyword evidence="3 5" id="KW-0732">Signal</keyword>
<gene>
    <name evidence="7" type="ORF">BSZ37_18800</name>
</gene>
<feature type="chain" id="PRO_5012605674" description="N-acetylmuramoyl-L-alanine amidase" evidence="5">
    <location>
        <begin position="21"/>
        <end position="843"/>
    </location>
</feature>
<dbReference type="CDD" id="cd02696">
    <property type="entry name" value="MurNAc-LAA"/>
    <property type="match status" value="1"/>
</dbReference>
<accession>A0A271J4F3</accession>
<organism evidence="7 8">
    <name type="scientific">Rubrivirga marina</name>
    <dbReference type="NCBI Taxonomy" id="1196024"/>
    <lineage>
        <taxon>Bacteria</taxon>
        <taxon>Pseudomonadati</taxon>
        <taxon>Rhodothermota</taxon>
        <taxon>Rhodothermia</taxon>
        <taxon>Rhodothermales</taxon>
        <taxon>Rubricoccaceae</taxon>
        <taxon>Rubrivirga</taxon>
    </lineage>
</organism>
<dbReference type="EC" id="3.5.1.28" evidence="2"/>
<dbReference type="InterPro" id="IPR008969">
    <property type="entry name" value="CarboxyPept-like_regulatory"/>
</dbReference>
<comment type="caution">
    <text evidence="7">The sequence shown here is derived from an EMBL/GenBank/DDBJ whole genome shotgun (WGS) entry which is preliminary data.</text>
</comment>
<dbReference type="Gene3D" id="2.60.40.3710">
    <property type="match status" value="1"/>
</dbReference>
<dbReference type="GO" id="GO:0009253">
    <property type="term" value="P:peptidoglycan catabolic process"/>
    <property type="evidence" value="ECO:0007669"/>
    <property type="project" value="InterPro"/>
</dbReference>
<dbReference type="InterPro" id="IPR026444">
    <property type="entry name" value="Secre_tail"/>
</dbReference>